<keyword evidence="3" id="KW-0269">Exonuclease</keyword>
<proteinExistence type="predicted"/>
<sequence length="327" mass="37530">MPLIASSIASTTLYPLQIPFKDNSYRKSPILDLATIYDRLAIKCHASNRLIDEGYILPSKLSQKKHKDRIAPYPNYFEPKRKAIALDCEMAGVRNGNDEIISICVIDFFTGQVLINSLVEPHEPILEWRTDIHGIGPATIAIAASQGQVLRGWEAARQELFKHINMQTILVGQSLYHDLKVLRVSHEKIFDTAIHTAEMVFGTDAAFGRRWSLQSLCMDLLGLRIRQNSSTHEALEDTMAAREVALWCLSYPGQLEQWAKIAREKYVAEGLKRAKARQQKKRNVQRSPRVWDGHNDDCGYHYHYRYGSDEILRWEDVIDWETWPKSP</sequence>
<dbReference type="GO" id="GO:0003676">
    <property type="term" value="F:nucleic acid binding"/>
    <property type="evidence" value="ECO:0007669"/>
    <property type="project" value="InterPro"/>
</dbReference>
<evidence type="ECO:0000256" key="2">
    <source>
        <dbReference type="ARBA" id="ARBA00022801"/>
    </source>
</evidence>
<keyword evidence="2" id="KW-0378">Hydrolase</keyword>
<dbReference type="EMBL" id="CAAKMV010000144">
    <property type="protein sequence ID" value="VIO60358.1"/>
    <property type="molecule type" value="Genomic_DNA"/>
</dbReference>
<dbReference type="PANTHER" id="PTHR12801">
    <property type="entry name" value="RNA EXONUCLEASE REXO1 / RECO3 FAMILY MEMBER-RELATED"/>
    <property type="match status" value="1"/>
</dbReference>
<dbReference type="PANTHER" id="PTHR12801:SF114">
    <property type="entry name" value="EXONUCLEASE, PUTATIVE (AFU_ORTHOLOGUE AFUA_7G00870)-RELATED"/>
    <property type="match status" value="1"/>
</dbReference>
<gene>
    <name evidence="4" type="ORF">FUG_LOCUS397491</name>
</gene>
<dbReference type="CDD" id="cd06137">
    <property type="entry name" value="DEDDh_RNase"/>
    <property type="match status" value="1"/>
</dbReference>
<organism evidence="4">
    <name type="scientific">Gibberella zeae</name>
    <name type="common">Wheat head blight fungus</name>
    <name type="synonym">Fusarium graminearum</name>
    <dbReference type="NCBI Taxonomy" id="5518"/>
    <lineage>
        <taxon>Eukaryota</taxon>
        <taxon>Fungi</taxon>
        <taxon>Dikarya</taxon>
        <taxon>Ascomycota</taxon>
        <taxon>Pezizomycotina</taxon>
        <taxon>Sordariomycetes</taxon>
        <taxon>Hypocreomycetidae</taxon>
        <taxon>Hypocreales</taxon>
        <taxon>Nectriaceae</taxon>
        <taxon>Fusarium</taxon>
    </lineage>
</organism>
<dbReference type="SMART" id="SM00479">
    <property type="entry name" value="EXOIII"/>
    <property type="match status" value="1"/>
</dbReference>
<reference evidence="4" key="1">
    <citation type="submission" date="2019-04" db="EMBL/GenBank/DDBJ databases">
        <authorList>
            <person name="Melise S."/>
            <person name="Noan J."/>
            <person name="Okalmin O."/>
        </authorList>
    </citation>
    <scope>NUCLEOTIDE SEQUENCE</scope>
    <source>
        <strain evidence="4">FN9</strain>
    </source>
</reference>
<name>A0A2H3HAE0_GIBZA</name>
<dbReference type="Pfam" id="PF00929">
    <property type="entry name" value="RNase_T"/>
    <property type="match status" value="1"/>
</dbReference>
<evidence type="ECO:0000256" key="3">
    <source>
        <dbReference type="ARBA" id="ARBA00022839"/>
    </source>
</evidence>
<dbReference type="InterPro" id="IPR036397">
    <property type="entry name" value="RNaseH_sf"/>
</dbReference>
<keyword evidence="1" id="KW-0540">Nuclease</keyword>
<evidence type="ECO:0000256" key="1">
    <source>
        <dbReference type="ARBA" id="ARBA00022722"/>
    </source>
</evidence>
<dbReference type="GO" id="GO:0000027">
    <property type="term" value="P:ribosomal large subunit assembly"/>
    <property type="evidence" value="ECO:0007669"/>
    <property type="project" value="TreeGrafter"/>
</dbReference>
<evidence type="ECO:0000313" key="4">
    <source>
        <dbReference type="EMBL" id="VIO60358.1"/>
    </source>
</evidence>
<protein>
    <submittedName>
        <fullName evidence="4">Uncharacterized protein</fullName>
    </submittedName>
</protein>
<dbReference type="Gene3D" id="3.30.420.10">
    <property type="entry name" value="Ribonuclease H-like superfamily/Ribonuclease H"/>
    <property type="match status" value="1"/>
</dbReference>
<dbReference type="InterPro" id="IPR047021">
    <property type="entry name" value="REXO1/3/4-like"/>
</dbReference>
<dbReference type="GO" id="GO:0005634">
    <property type="term" value="C:nucleus"/>
    <property type="evidence" value="ECO:0007669"/>
    <property type="project" value="TreeGrafter"/>
</dbReference>
<dbReference type="AlphaFoldDB" id="A0A2H3HAE0"/>
<accession>A0A2H3HAE0</accession>
<dbReference type="SUPFAM" id="SSF53098">
    <property type="entry name" value="Ribonuclease H-like"/>
    <property type="match status" value="1"/>
</dbReference>
<dbReference type="InterPro" id="IPR013520">
    <property type="entry name" value="Ribonucl_H"/>
</dbReference>
<dbReference type="GO" id="GO:0006364">
    <property type="term" value="P:rRNA processing"/>
    <property type="evidence" value="ECO:0007669"/>
    <property type="project" value="TreeGrafter"/>
</dbReference>
<dbReference type="GO" id="GO:0004527">
    <property type="term" value="F:exonuclease activity"/>
    <property type="evidence" value="ECO:0007669"/>
    <property type="project" value="UniProtKB-KW"/>
</dbReference>
<dbReference type="InterPro" id="IPR012337">
    <property type="entry name" value="RNaseH-like_sf"/>
</dbReference>